<comment type="caution">
    <text evidence="2">The sequence shown here is derived from an EMBL/GenBank/DDBJ whole genome shotgun (WGS) entry which is preliminary data.</text>
</comment>
<dbReference type="OrthoDB" id="2288077at2759"/>
<proteinExistence type="predicted"/>
<reference evidence="2 3" key="1">
    <citation type="submission" date="2020-12" db="EMBL/GenBank/DDBJ databases">
        <title>Metabolic potential, ecology and presence of endohyphal bacteria is reflected in genomic diversity of Mucoromycotina.</title>
        <authorList>
            <person name="Muszewska A."/>
            <person name="Okrasinska A."/>
            <person name="Steczkiewicz K."/>
            <person name="Drgas O."/>
            <person name="Orlowska M."/>
            <person name="Perlinska-Lenart U."/>
            <person name="Aleksandrzak-Piekarczyk T."/>
            <person name="Szatraj K."/>
            <person name="Zielenkiewicz U."/>
            <person name="Pilsyk S."/>
            <person name="Malc E."/>
            <person name="Mieczkowski P."/>
            <person name="Kruszewska J.S."/>
            <person name="Biernat P."/>
            <person name="Pawlowska J."/>
        </authorList>
    </citation>
    <scope>NUCLEOTIDE SEQUENCE [LARGE SCALE GENOMIC DNA]</scope>
    <source>
        <strain evidence="2 3">CBS 142.35</strain>
    </source>
</reference>
<name>A0A8H7RWQ6_9FUNG</name>
<feature type="region of interest" description="Disordered" evidence="1">
    <location>
        <begin position="98"/>
        <end position="117"/>
    </location>
</feature>
<dbReference type="Proteomes" id="UP000646827">
    <property type="component" value="Unassembled WGS sequence"/>
</dbReference>
<organism evidence="2 3">
    <name type="scientific">Circinella minor</name>
    <dbReference type="NCBI Taxonomy" id="1195481"/>
    <lineage>
        <taxon>Eukaryota</taxon>
        <taxon>Fungi</taxon>
        <taxon>Fungi incertae sedis</taxon>
        <taxon>Mucoromycota</taxon>
        <taxon>Mucoromycotina</taxon>
        <taxon>Mucoromycetes</taxon>
        <taxon>Mucorales</taxon>
        <taxon>Lichtheimiaceae</taxon>
        <taxon>Circinella</taxon>
    </lineage>
</organism>
<gene>
    <name evidence="2" type="ORF">INT45_013984</name>
</gene>
<sequence>MQNLIQFCATATCNATPPHVLSIVANQQQQEGSYLLNRLKNTITQRTLKIKNKKEQDNNDITRRSNSVDYEEDLLKVQQLIIEEAKTTAEILTQLLLPDKNNDDNEKSSELIQYKRN</sequence>
<evidence type="ECO:0000313" key="2">
    <source>
        <dbReference type="EMBL" id="KAG2218546.1"/>
    </source>
</evidence>
<protein>
    <submittedName>
        <fullName evidence="2">Uncharacterized protein</fullName>
    </submittedName>
</protein>
<keyword evidence="3" id="KW-1185">Reference proteome</keyword>
<accession>A0A8H7RWQ6</accession>
<evidence type="ECO:0000313" key="3">
    <source>
        <dbReference type="Proteomes" id="UP000646827"/>
    </source>
</evidence>
<dbReference type="EMBL" id="JAEPRB010000224">
    <property type="protein sequence ID" value="KAG2218546.1"/>
    <property type="molecule type" value="Genomic_DNA"/>
</dbReference>
<dbReference type="AlphaFoldDB" id="A0A8H7RWQ6"/>
<feature type="compositionally biased region" description="Basic and acidic residues" evidence="1">
    <location>
        <begin position="100"/>
        <end position="109"/>
    </location>
</feature>
<evidence type="ECO:0000256" key="1">
    <source>
        <dbReference type="SAM" id="MobiDB-lite"/>
    </source>
</evidence>